<keyword evidence="17" id="KW-0812">Transmembrane</keyword>
<dbReference type="Pfam" id="PF00141">
    <property type="entry name" value="peroxidase"/>
    <property type="match status" value="1"/>
</dbReference>
<feature type="transmembrane region" description="Helical" evidence="17">
    <location>
        <begin position="228"/>
        <end position="251"/>
    </location>
</feature>
<evidence type="ECO:0000256" key="1">
    <source>
        <dbReference type="ARBA" id="ARBA00000189"/>
    </source>
</evidence>
<keyword evidence="5 16" id="KW-0575">Peroxidase</keyword>
<dbReference type="SUPFAM" id="SSF52058">
    <property type="entry name" value="L domain-like"/>
    <property type="match status" value="1"/>
</dbReference>
<keyword evidence="10 15" id="KW-0106">Calcium</keyword>
<dbReference type="InterPro" id="IPR002016">
    <property type="entry name" value="Haem_peroxidase"/>
</dbReference>
<keyword evidence="4 16" id="KW-0964">Secreted</keyword>
<dbReference type="PROSITE" id="PS50873">
    <property type="entry name" value="PEROXIDASE_4"/>
    <property type="match status" value="1"/>
</dbReference>
<evidence type="ECO:0000256" key="13">
    <source>
        <dbReference type="ARBA" id="ARBA00023324"/>
    </source>
</evidence>
<evidence type="ECO:0000256" key="16">
    <source>
        <dbReference type="RuleBase" id="RU362060"/>
    </source>
</evidence>
<keyword evidence="9" id="KW-0677">Repeat</keyword>
<keyword evidence="12 16" id="KW-0408">Iron</keyword>
<keyword evidence="8 15" id="KW-0479">Metal-binding</keyword>
<keyword evidence="13 16" id="KW-0376">Hydrogen peroxide</keyword>
<dbReference type="Gene3D" id="1.10.420.10">
    <property type="entry name" value="Peroxidase, domain 2"/>
    <property type="match status" value="1"/>
</dbReference>
<dbReference type="PANTHER" id="PTHR31517:SF59">
    <property type="entry name" value="PEROXIDASE"/>
    <property type="match status" value="1"/>
</dbReference>
<evidence type="ECO:0000256" key="5">
    <source>
        <dbReference type="ARBA" id="ARBA00022559"/>
    </source>
</evidence>
<evidence type="ECO:0000256" key="10">
    <source>
        <dbReference type="ARBA" id="ARBA00022837"/>
    </source>
</evidence>
<dbReference type="Gene3D" id="1.10.520.10">
    <property type="match status" value="1"/>
</dbReference>
<evidence type="ECO:0000256" key="7">
    <source>
        <dbReference type="ARBA" id="ARBA00022617"/>
    </source>
</evidence>
<comment type="cofactor">
    <cofactor evidence="16">
        <name>heme b</name>
        <dbReference type="ChEBI" id="CHEBI:60344"/>
    </cofactor>
    <text evidence="16">Binds 1 heme b (iron(II)-protoporphyrin IX) group per subunit.</text>
</comment>
<dbReference type="InterPro" id="IPR000823">
    <property type="entry name" value="Peroxidase_pln"/>
</dbReference>
<evidence type="ECO:0000256" key="9">
    <source>
        <dbReference type="ARBA" id="ARBA00022737"/>
    </source>
</evidence>
<evidence type="ECO:0000256" key="12">
    <source>
        <dbReference type="ARBA" id="ARBA00023004"/>
    </source>
</evidence>
<dbReference type="PRINTS" id="PR00458">
    <property type="entry name" value="PEROXIDASE"/>
</dbReference>
<evidence type="ECO:0000256" key="2">
    <source>
        <dbReference type="ARBA" id="ARBA00002322"/>
    </source>
</evidence>
<evidence type="ECO:0000313" key="19">
    <source>
        <dbReference type="EMBL" id="ABN08465.1"/>
    </source>
</evidence>
<dbReference type="GO" id="GO:0046872">
    <property type="term" value="F:metal ion binding"/>
    <property type="evidence" value="ECO:0007669"/>
    <property type="project" value="UniProtKB-UniRule"/>
</dbReference>
<evidence type="ECO:0000256" key="15">
    <source>
        <dbReference type="PIRSR" id="PIRSR600823-3"/>
    </source>
</evidence>
<keyword evidence="6" id="KW-0433">Leucine-rich repeat</keyword>
<dbReference type="PRINTS" id="PR00461">
    <property type="entry name" value="PLPEROXIDASE"/>
</dbReference>
<reference evidence="19" key="1">
    <citation type="submission" date="2005-03" db="EMBL/GenBank/DDBJ databases">
        <authorList>
            <person name="Town C.D."/>
        </authorList>
    </citation>
    <scope>NUCLEOTIDE SEQUENCE</scope>
</reference>
<dbReference type="InterPro" id="IPR010255">
    <property type="entry name" value="Haem_peroxidase_sf"/>
</dbReference>
<gene>
    <name evidence="19" type="ORF">MtrDRAFT_AC157472g28v2</name>
</gene>
<feature type="binding site" evidence="14">
    <location>
        <position position="204"/>
    </location>
    <ligand>
        <name>substrate</name>
    </ligand>
</feature>
<feature type="binding site" evidence="15">
    <location>
        <position position="133"/>
    </location>
    <ligand>
        <name>Ca(2+)</name>
        <dbReference type="ChEBI" id="CHEBI:29108"/>
        <label>1</label>
    </ligand>
</feature>
<dbReference type="GO" id="GO:0005576">
    <property type="term" value="C:extracellular region"/>
    <property type="evidence" value="ECO:0007669"/>
    <property type="project" value="UniProtKB-SubCell"/>
</dbReference>
<dbReference type="InterPro" id="IPR013210">
    <property type="entry name" value="LRR_N_plant-typ"/>
</dbReference>
<comment type="function">
    <text evidence="2">Removal of H(2)O(2), oxidation of toxic reductants, biosynthesis and degradation of lignin, suberization, auxin catabolism, response to environmental stresses such as wounding, pathogen attack and oxidative stress. These functions might be dependent on each isozyme/isoform in each plant tissue.</text>
</comment>
<dbReference type="EC" id="1.11.1.7" evidence="3 16"/>
<comment type="subcellular location">
    <subcellularLocation>
        <location evidence="16">Secreted</location>
    </subcellularLocation>
</comment>
<keyword evidence="17" id="KW-0472">Membrane</keyword>
<evidence type="ECO:0000256" key="6">
    <source>
        <dbReference type="ARBA" id="ARBA00022614"/>
    </source>
</evidence>
<feature type="transmembrane region" description="Helical" evidence="17">
    <location>
        <begin position="6"/>
        <end position="24"/>
    </location>
</feature>
<evidence type="ECO:0000256" key="14">
    <source>
        <dbReference type="PIRSR" id="PIRSR600823-2"/>
    </source>
</evidence>
<feature type="binding site" evidence="15">
    <location>
        <position position="119"/>
    </location>
    <ligand>
        <name>Ca(2+)</name>
        <dbReference type="ChEBI" id="CHEBI:29108"/>
        <label>1</label>
    </ligand>
</feature>
<dbReference type="PANTHER" id="PTHR31517">
    <property type="match status" value="1"/>
</dbReference>
<reference evidence="19" key="2">
    <citation type="submission" date="2007-03" db="EMBL/GenBank/DDBJ databases">
        <authorList>
            <consortium name="The International Medicago Genome Annotation Group"/>
        </authorList>
    </citation>
    <scope>NUCLEOTIDE SEQUENCE</scope>
</reference>
<evidence type="ECO:0000256" key="8">
    <source>
        <dbReference type="ARBA" id="ARBA00022723"/>
    </source>
</evidence>
<dbReference type="GO" id="GO:0020037">
    <property type="term" value="F:heme binding"/>
    <property type="evidence" value="ECO:0007669"/>
    <property type="project" value="UniProtKB-UniRule"/>
</dbReference>
<feature type="domain" description="Plant heme peroxidase family profile" evidence="18">
    <location>
        <begin position="117"/>
        <end position="287"/>
    </location>
</feature>
<evidence type="ECO:0000256" key="4">
    <source>
        <dbReference type="ARBA" id="ARBA00022525"/>
    </source>
</evidence>
<proteinExistence type="inferred from homology"/>
<dbReference type="SUPFAM" id="SSF48113">
    <property type="entry name" value="Heme-dependent peroxidases"/>
    <property type="match status" value="1"/>
</dbReference>
<dbReference type="AlphaFoldDB" id="A2Q4B5"/>
<evidence type="ECO:0000256" key="3">
    <source>
        <dbReference type="ARBA" id="ARBA00012313"/>
    </source>
</evidence>
<evidence type="ECO:0000259" key="18">
    <source>
        <dbReference type="PROSITE" id="PS50873"/>
    </source>
</evidence>
<evidence type="ECO:0000256" key="17">
    <source>
        <dbReference type="SAM" id="Phobius"/>
    </source>
</evidence>
<dbReference type="GO" id="GO:0042744">
    <property type="term" value="P:hydrogen peroxide catabolic process"/>
    <property type="evidence" value="ECO:0007669"/>
    <property type="project" value="UniProtKB-KW"/>
</dbReference>
<dbReference type="GO" id="GO:0006979">
    <property type="term" value="P:response to oxidative stress"/>
    <property type="evidence" value="ECO:0007669"/>
    <property type="project" value="UniProtKB-UniRule"/>
</dbReference>
<keyword evidence="11 16" id="KW-0560">Oxidoreductase</keyword>
<comment type="catalytic activity">
    <reaction evidence="1 16">
        <text>2 a phenolic donor + H2O2 = 2 a phenolic radical donor + 2 H2O</text>
        <dbReference type="Rhea" id="RHEA:56136"/>
        <dbReference type="ChEBI" id="CHEBI:15377"/>
        <dbReference type="ChEBI" id="CHEBI:16240"/>
        <dbReference type="ChEBI" id="CHEBI:139520"/>
        <dbReference type="ChEBI" id="CHEBI:139521"/>
        <dbReference type="EC" id="1.11.1.7"/>
    </reaction>
</comment>
<evidence type="ECO:0000256" key="11">
    <source>
        <dbReference type="ARBA" id="ARBA00023002"/>
    </source>
</evidence>
<organism evidence="19">
    <name type="scientific">Medicago truncatula</name>
    <name type="common">Barrel medic</name>
    <name type="synonym">Medicago tribuloides</name>
    <dbReference type="NCBI Taxonomy" id="3880"/>
    <lineage>
        <taxon>Eukaryota</taxon>
        <taxon>Viridiplantae</taxon>
        <taxon>Streptophyta</taxon>
        <taxon>Embryophyta</taxon>
        <taxon>Tracheophyta</taxon>
        <taxon>Spermatophyta</taxon>
        <taxon>Magnoliopsida</taxon>
        <taxon>eudicotyledons</taxon>
        <taxon>Gunneridae</taxon>
        <taxon>Pentapetalae</taxon>
        <taxon>rosids</taxon>
        <taxon>fabids</taxon>
        <taxon>Fabales</taxon>
        <taxon>Fabaceae</taxon>
        <taxon>Papilionoideae</taxon>
        <taxon>50 kb inversion clade</taxon>
        <taxon>NPAAA clade</taxon>
        <taxon>Hologalegina</taxon>
        <taxon>IRL clade</taxon>
        <taxon>Trifolieae</taxon>
        <taxon>Medicago</taxon>
    </lineage>
</organism>
<dbReference type="GO" id="GO:0140825">
    <property type="term" value="F:lactoperoxidase activity"/>
    <property type="evidence" value="ECO:0007669"/>
    <property type="project" value="UniProtKB-EC"/>
</dbReference>
<keyword evidence="7 16" id="KW-0349">Heme</keyword>
<sequence length="309" mass="33698">MNTSVFHYFAILTVVVATVAQFRVEDEGDYMHQFLKALTRPPTGWSNNTHHCKWNSVTCRSNCVTTSKLPSSSLVGTIPILINTLTNLTHLDLRNNSLTGPMPEFNALIVLHTVDLSCDAFILIDSTNNTTAEKDSGTNECVRGYDLIDNVKEAIKVVCPLTVSCADIVALATRDVVPLSGGPTYGVPTGRLDGLVSNNEVNIPPPTFPVKVLSQFFMTKGITTEEMVALLGAVPSVLRIAGFSLIGFLALELCKSNVDGATFLDQNTSFVIDQEIYKQILLKRGIFAYISSGRSISLCLLTIIIYIYI</sequence>
<dbReference type="Pfam" id="PF08263">
    <property type="entry name" value="LRRNT_2"/>
    <property type="match status" value="1"/>
</dbReference>
<accession>A2Q4B5</accession>
<dbReference type="EMBL" id="AC157472">
    <property type="protein sequence ID" value="ABN08465.1"/>
    <property type="molecule type" value="Genomic_DNA"/>
</dbReference>
<protein>
    <recommendedName>
        <fullName evidence="3 16">Peroxidase</fullName>
        <ecNumber evidence="3 16">1.11.1.7</ecNumber>
    </recommendedName>
</protein>
<comment type="similarity">
    <text evidence="16">Belongs to the peroxidase family. Classical plant (class III) peroxidase subfamily.</text>
</comment>
<name>A2Q4B5_MEDTR</name>
<feature type="transmembrane region" description="Helical" evidence="17">
    <location>
        <begin position="286"/>
        <end position="308"/>
    </location>
</feature>
<keyword evidence="17" id="KW-1133">Transmembrane helix</keyword>
<comment type="cofactor">
    <cofactor evidence="15 16">
        <name>Ca(2+)</name>
        <dbReference type="ChEBI" id="CHEBI:29108"/>
    </cofactor>
    <text evidence="15 16">Binds 2 calcium ions per subunit.</text>
</comment>